<gene>
    <name evidence="2" type="ORF">SYNPS1DRAFT_25238</name>
</gene>
<evidence type="ECO:0000313" key="2">
    <source>
        <dbReference type="EMBL" id="RKP22848.1"/>
    </source>
</evidence>
<evidence type="ECO:0000259" key="1">
    <source>
        <dbReference type="Pfam" id="PF13649"/>
    </source>
</evidence>
<protein>
    <submittedName>
        <fullName evidence="2">S-adenosyl-L-methionine-dependent methyltransferase</fullName>
    </submittedName>
</protein>
<accession>A0A4P9YT19</accession>
<dbReference type="OrthoDB" id="2013972at2759"/>
<dbReference type="CDD" id="cd02440">
    <property type="entry name" value="AdoMet_MTases"/>
    <property type="match status" value="1"/>
</dbReference>
<dbReference type="Proteomes" id="UP000278143">
    <property type="component" value="Unassembled WGS sequence"/>
</dbReference>
<dbReference type="InterPro" id="IPR029063">
    <property type="entry name" value="SAM-dependent_MTases_sf"/>
</dbReference>
<dbReference type="SUPFAM" id="SSF53335">
    <property type="entry name" value="S-adenosyl-L-methionine-dependent methyltransferases"/>
    <property type="match status" value="1"/>
</dbReference>
<dbReference type="PANTHER" id="PTHR43591:SF24">
    <property type="entry name" value="2-METHOXY-6-POLYPRENYL-1,4-BENZOQUINOL METHYLASE, MITOCHONDRIAL"/>
    <property type="match status" value="1"/>
</dbReference>
<dbReference type="AlphaFoldDB" id="A0A4P9YT19"/>
<sequence>MVAEEEKLDLLNRMHTTLRYVIGHHHLVPSTTQPASILDVGTGTGTWLMEVAMEWPDAQCVGVDMSPQFPTTVMPKNCRFHLLDILEEPGLPRLAQSFDFVHFRFLAMTVPAEAWQRLCDDLWAVTADGGMLQMTGFAFQLASVGPAGEQINRLLRLLAEHSGLDADVNERLVDLLAVAGFDEVNPITISLPCGDWGGHVGRLFLGDFLAQLHTLKPRLLELCLTDEGTFAHHRFE</sequence>
<name>A0A4P9YT19_9FUNG</name>
<keyword evidence="2" id="KW-0808">Transferase</keyword>
<dbReference type="Pfam" id="PF13649">
    <property type="entry name" value="Methyltransf_25"/>
    <property type="match status" value="1"/>
</dbReference>
<dbReference type="EMBL" id="KZ991589">
    <property type="protein sequence ID" value="RKP22848.1"/>
    <property type="molecule type" value="Genomic_DNA"/>
</dbReference>
<dbReference type="GO" id="GO:0008168">
    <property type="term" value="F:methyltransferase activity"/>
    <property type="evidence" value="ECO:0007669"/>
    <property type="project" value="UniProtKB-KW"/>
</dbReference>
<organism evidence="2 3">
    <name type="scientific">Syncephalis pseudoplumigaleata</name>
    <dbReference type="NCBI Taxonomy" id="1712513"/>
    <lineage>
        <taxon>Eukaryota</taxon>
        <taxon>Fungi</taxon>
        <taxon>Fungi incertae sedis</taxon>
        <taxon>Zoopagomycota</taxon>
        <taxon>Zoopagomycotina</taxon>
        <taxon>Zoopagomycetes</taxon>
        <taxon>Zoopagales</taxon>
        <taxon>Piptocephalidaceae</taxon>
        <taxon>Syncephalis</taxon>
    </lineage>
</organism>
<feature type="domain" description="Methyltransferase" evidence="1">
    <location>
        <begin position="37"/>
        <end position="130"/>
    </location>
</feature>
<dbReference type="GO" id="GO:0032259">
    <property type="term" value="P:methylation"/>
    <property type="evidence" value="ECO:0007669"/>
    <property type="project" value="UniProtKB-KW"/>
</dbReference>
<reference evidence="3" key="1">
    <citation type="journal article" date="2018" name="Nat. Microbiol.">
        <title>Leveraging single-cell genomics to expand the fungal tree of life.</title>
        <authorList>
            <person name="Ahrendt S.R."/>
            <person name="Quandt C.A."/>
            <person name="Ciobanu D."/>
            <person name="Clum A."/>
            <person name="Salamov A."/>
            <person name="Andreopoulos B."/>
            <person name="Cheng J.F."/>
            <person name="Woyke T."/>
            <person name="Pelin A."/>
            <person name="Henrissat B."/>
            <person name="Reynolds N.K."/>
            <person name="Benny G.L."/>
            <person name="Smith M.E."/>
            <person name="James T.Y."/>
            <person name="Grigoriev I.V."/>
        </authorList>
    </citation>
    <scope>NUCLEOTIDE SEQUENCE [LARGE SCALE GENOMIC DNA]</scope>
    <source>
        <strain evidence="3">Benny S71-1</strain>
    </source>
</reference>
<keyword evidence="3" id="KW-1185">Reference proteome</keyword>
<evidence type="ECO:0000313" key="3">
    <source>
        <dbReference type="Proteomes" id="UP000278143"/>
    </source>
</evidence>
<dbReference type="Gene3D" id="3.40.50.150">
    <property type="entry name" value="Vaccinia Virus protein VP39"/>
    <property type="match status" value="1"/>
</dbReference>
<dbReference type="PANTHER" id="PTHR43591">
    <property type="entry name" value="METHYLTRANSFERASE"/>
    <property type="match status" value="1"/>
</dbReference>
<keyword evidence="2" id="KW-0489">Methyltransferase</keyword>
<proteinExistence type="predicted"/>
<dbReference type="InterPro" id="IPR041698">
    <property type="entry name" value="Methyltransf_25"/>
</dbReference>